<keyword evidence="1" id="KW-0812">Transmembrane</keyword>
<gene>
    <name evidence="2" type="ORF">ACFFSY_19430</name>
</gene>
<dbReference type="RefSeq" id="WP_377497087.1">
    <property type="nucleotide sequence ID" value="NZ_JBHMDO010000033.1"/>
</dbReference>
<reference evidence="2 3" key="1">
    <citation type="submission" date="2024-09" db="EMBL/GenBank/DDBJ databases">
        <authorList>
            <person name="Sun Q."/>
            <person name="Mori K."/>
        </authorList>
    </citation>
    <scope>NUCLEOTIDE SEQUENCE [LARGE SCALE GENOMIC DNA]</scope>
    <source>
        <strain evidence="2 3">TISTR 2452</strain>
    </source>
</reference>
<evidence type="ECO:0000313" key="3">
    <source>
        <dbReference type="Proteomes" id="UP001589747"/>
    </source>
</evidence>
<evidence type="ECO:0000313" key="2">
    <source>
        <dbReference type="EMBL" id="MFB9328105.1"/>
    </source>
</evidence>
<feature type="transmembrane region" description="Helical" evidence="1">
    <location>
        <begin position="12"/>
        <end position="31"/>
    </location>
</feature>
<evidence type="ECO:0000256" key="1">
    <source>
        <dbReference type="SAM" id="Phobius"/>
    </source>
</evidence>
<dbReference type="Proteomes" id="UP001589747">
    <property type="component" value="Unassembled WGS sequence"/>
</dbReference>
<keyword evidence="3" id="KW-1185">Reference proteome</keyword>
<dbReference type="EMBL" id="JBHMDO010000033">
    <property type="protein sequence ID" value="MFB9328105.1"/>
    <property type="molecule type" value="Genomic_DNA"/>
</dbReference>
<organism evidence="2 3">
    <name type="scientific">Paenibacillus aurantiacus</name>
    <dbReference type="NCBI Taxonomy" id="1936118"/>
    <lineage>
        <taxon>Bacteria</taxon>
        <taxon>Bacillati</taxon>
        <taxon>Bacillota</taxon>
        <taxon>Bacilli</taxon>
        <taxon>Bacillales</taxon>
        <taxon>Paenibacillaceae</taxon>
        <taxon>Paenibacillus</taxon>
    </lineage>
</organism>
<name>A0ABV5KSA0_9BACL</name>
<comment type="caution">
    <text evidence="2">The sequence shown here is derived from an EMBL/GenBank/DDBJ whole genome shotgun (WGS) entry which is preliminary data.</text>
</comment>
<accession>A0ABV5KSA0</accession>
<protein>
    <submittedName>
        <fullName evidence="2">Uncharacterized protein</fullName>
    </submittedName>
</protein>
<proteinExistence type="predicted"/>
<sequence length="93" mass="10587">MENLNRINIFRYFKYFAIPVLILLIAGTFYLQSKTNQTTKAIETYFADCTDAVIVGAPANPSTVSVCGKTYTVSLRDRWNPFKQVTVRESVKQ</sequence>
<keyword evidence="1" id="KW-1133">Transmembrane helix</keyword>
<keyword evidence="1" id="KW-0472">Membrane</keyword>